<evidence type="ECO:0000313" key="1">
    <source>
        <dbReference type="EMBL" id="BAQ25519.1"/>
    </source>
</evidence>
<name>A0A0B6VS00_9ACTN</name>
<reference evidence="1" key="1">
    <citation type="submission" date="2015-01" db="EMBL/GenBank/DDBJ databases">
        <title>Characterization of the biosynthetic gene cluster for maklamicin, a spirotetronate-class antibiotic of the endophytic Micromonospora sp. GMKU326.</title>
        <authorList>
            <person name="Kitani S."/>
            <person name="Ratama D."/>
            <person name="Hashimoto J."/>
            <person name="Thamchaipenet A."/>
            <person name="Igarashi Y."/>
            <person name="Shin-ya K."/>
            <person name="Ikeda H."/>
            <person name="Nihira T."/>
        </authorList>
    </citation>
    <scope>NUCLEOTIDE SEQUENCE</scope>
    <source>
        <strain evidence="1">GMKU326</strain>
    </source>
</reference>
<dbReference type="EMBL" id="LC021382">
    <property type="protein sequence ID" value="BAQ25519.1"/>
    <property type="molecule type" value="Genomic_DNA"/>
</dbReference>
<dbReference type="InterPro" id="IPR046030">
    <property type="entry name" value="DUF5988"/>
</dbReference>
<organism evidence="1">
    <name type="scientific">Micromonospora sp. GMKU326</name>
    <dbReference type="NCBI Taxonomy" id="718015"/>
    <lineage>
        <taxon>Bacteria</taxon>
        <taxon>Bacillati</taxon>
        <taxon>Actinomycetota</taxon>
        <taxon>Actinomycetes</taxon>
        <taxon>Micromonosporales</taxon>
        <taxon>Micromonosporaceae</taxon>
        <taxon>Micromonospora</taxon>
    </lineage>
</organism>
<sequence length="94" mass="10285">MTELSQPTSTCPAPYDGRDPLGLAAEAARLIDVVLEGGPRHLPAEWRLQRLAAGDQKVKLPHNGGYEHFERDPAAPADGEPVVFRWTGRTRVAE</sequence>
<accession>A0A0B6VS00</accession>
<dbReference type="Pfam" id="PF19450">
    <property type="entry name" value="DUF5988"/>
    <property type="match status" value="1"/>
</dbReference>
<dbReference type="AlphaFoldDB" id="A0A0B6VS00"/>
<protein>
    <submittedName>
        <fullName evidence="1">Uncharacterized protein</fullName>
    </submittedName>
</protein>
<proteinExistence type="predicted"/>